<dbReference type="AlphaFoldDB" id="A0A1R3VI47"/>
<name>A0A1R3VI47_9HYPH</name>
<gene>
    <name evidence="1" type="ORF">BQ8794_60257</name>
</gene>
<dbReference type="EMBL" id="FTPD01000056">
    <property type="protein sequence ID" value="SIT58948.1"/>
    <property type="molecule type" value="Genomic_DNA"/>
</dbReference>
<reference evidence="2" key="1">
    <citation type="submission" date="2017-01" db="EMBL/GenBank/DDBJ databases">
        <authorList>
            <person name="Brunel B."/>
        </authorList>
    </citation>
    <scope>NUCLEOTIDE SEQUENCE [LARGE SCALE GENOMIC DNA]</scope>
</reference>
<organism evidence="1 2">
    <name type="scientific">Mesorhizobium prunaredense</name>
    <dbReference type="NCBI Taxonomy" id="1631249"/>
    <lineage>
        <taxon>Bacteria</taxon>
        <taxon>Pseudomonadati</taxon>
        <taxon>Pseudomonadota</taxon>
        <taxon>Alphaproteobacteria</taxon>
        <taxon>Hyphomicrobiales</taxon>
        <taxon>Phyllobacteriaceae</taxon>
        <taxon>Mesorhizobium</taxon>
    </lineage>
</organism>
<sequence>MALAGTKYGGYKPAVWSRSVAQPGSAHRSGRWGRRFKSCHSDQKKQILSFFPKSATHLKPLLAGPEVATLKLCHVLAWDIDRVS</sequence>
<proteinExistence type="predicted"/>
<keyword evidence="2" id="KW-1185">Reference proteome</keyword>
<accession>A0A1R3VI47</accession>
<dbReference type="Proteomes" id="UP000188388">
    <property type="component" value="Unassembled WGS sequence"/>
</dbReference>
<evidence type="ECO:0000313" key="2">
    <source>
        <dbReference type="Proteomes" id="UP000188388"/>
    </source>
</evidence>
<evidence type="ECO:0000313" key="1">
    <source>
        <dbReference type="EMBL" id="SIT58948.1"/>
    </source>
</evidence>
<protein>
    <submittedName>
        <fullName evidence="1">Uncharacterized protein</fullName>
    </submittedName>
</protein>